<feature type="transmembrane region" description="Helical" evidence="5">
    <location>
        <begin position="88"/>
        <end position="110"/>
    </location>
</feature>
<dbReference type="AlphaFoldDB" id="A0A7Y0L193"/>
<evidence type="ECO:0000256" key="2">
    <source>
        <dbReference type="ARBA" id="ARBA00022692"/>
    </source>
</evidence>
<keyword evidence="4 5" id="KW-0472">Membrane</keyword>
<evidence type="ECO:0000256" key="1">
    <source>
        <dbReference type="ARBA" id="ARBA00004141"/>
    </source>
</evidence>
<feature type="transmembrane region" description="Helical" evidence="5">
    <location>
        <begin position="267"/>
        <end position="297"/>
    </location>
</feature>
<evidence type="ECO:0000259" key="7">
    <source>
        <dbReference type="Pfam" id="PF00324"/>
    </source>
</evidence>
<sequence>MQNSLSRVLPLRTAVSTSAGLASAAVNFLAAVEVAEYAGGQSAWLAILVAGVLIVFAGSNFSELNGLFPSAAAIRVWIRRGVNDQTSLMSSFVYMLTVVFVIAADAFVLGHTFSTALPAIPALAWIAVLLGIVVWSNSRGIKVAGAVQDTNAFVLLGTLMVFSVVVLLKTPHLGSFHFFHMGSQWYEAVALGVFIFVGFEWVTPLAEEFQDFRAIPRGMYLALGLIAIAFGLFSLAITVAFPHVHALASSFVPQLLVGMRALGPFGFWWMAFITLTTAMTTFNGGLLSASRFVYALAREKVLPRWFSRLNKRLVPENALLALALVSFVLAAAVYATGQYLFLINAGAGVESFMYALSSVLVISLRRREPNRSRPFHVMGYPVIPVIVGLIFLGLGVEALLTPVTKSGFPWALVFVGVIVALTMAYVRWVVPGLKAKKAMPNPVVARKERV</sequence>
<dbReference type="InterPro" id="IPR004841">
    <property type="entry name" value="AA-permease/SLC12A_dom"/>
</dbReference>
<evidence type="ECO:0000313" key="8">
    <source>
        <dbReference type="EMBL" id="NMP21449.1"/>
    </source>
</evidence>
<organism evidence="8 9">
    <name type="scientific">Sulfobacillus harzensis</name>
    <dbReference type="NCBI Taxonomy" id="2729629"/>
    <lineage>
        <taxon>Bacteria</taxon>
        <taxon>Bacillati</taxon>
        <taxon>Bacillota</taxon>
        <taxon>Clostridia</taxon>
        <taxon>Eubacteriales</taxon>
        <taxon>Clostridiales Family XVII. Incertae Sedis</taxon>
        <taxon>Sulfobacillus</taxon>
    </lineage>
</organism>
<feature type="transmembrane region" description="Helical" evidence="5">
    <location>
        <begin position="218"/>
        <end position="241"/>
    </location>
</feature>
<feature type="transmembrane region" description="Helical" evidence="5">
    <location>
        <begin position="188"/>
        <end position="206"/>
    </location>
</feature>
<dbReference type="InterPro" id="IPR050367">
    <property type="entry name" value="APC_superfamily"/>
</dbReference>
<dbReference type="PANTHER" id="PTHR42770:SF11">
    <property type="entry name" value="INNER MEMBRANE TRANSPORT PROTEIN YBAT"/>
    <property type="match status" value="1"/>
</dbReference>
<dbReference type="Gene3D" id="1.20.1740.10">
    <property type="entry name" value="Amino acid/polyamine transporter I"/>
    <property type="match status" value="1"/>
</dbReference>
<dbReference type="PIRSF" id="PIRSF006060">
    <property type="entry name" value="AA_transporter"/>
    <property type="match status" value="1"/>
</dbReference>
<dbReference type="Pfam" id="PF00324">
    <property type="entry name" value="AA_permease"/>
    <property type="match status" value="1"/>
</dbReference>
<keyword evidence="9" id="KW-1185">Reference proteome</keyword>
<evidence type="ECO:0000256" key="6">
    <source>
        <dbReference type="SAM" id="SignalP"/>
    </source>
</evidence>
<name>A0A7Y0L193_9FIRM</name>
<proteinExistence type="predicted"/>
<feature type="transmembrane region" description="Helical" evidence="5">
    <location>
        <begin position="43"/>
        <end position="68"/>
    </location>
</feature>
<feature type="transmembrane region" description="Helical" evidence="5">
    <location>
        <begin position="116"/>
        <end position="138"/>
    </location>
</feature>
<feature type="transmembrane region" description="Helical" evidence="5">
    <location>
        <begin position="375"/>
        <end position="396"/>
    </location>
</feature>
<evidence type="ECO:0000256" key="5">
    <source>
        <dbReference type="SAM" id="Phobius"/>
    </source>
</evidence>
<keyword evidence="6" id="KW-0732">Signal</keyword>
<dbReference type="PANTHER" id="PTHR42770">
    <property type="entry name" value="AMINO ACID TRANSPORTER-RELATED"/>
    <property type="match status" value="1"/>
</dbReference>
<keyword evidence="3 5" id="KW-1133">Transmembrane helix</keyword>
<feature type="transmembrane region" description="Helical" evidence="5">
    <location>
        <begin position="341"/>
        <end position="363"/>
    </location>
</feature>
<feature type="chain" id="PRO_5031249079" evidence="6">
    <location>
        <begin position="25"/>
        <end position="450"/>
    </location>
</feature>
<feature type="signal peptide" evidence="6">
    <location>
        <begin position="1"/>
        <end position="24"/>
    </location>
</feature>
<feature type="transmembrane region" description="Helical" evidence="5">
    <location>
        <begin position="408"/>
        <end position="430"/>
    </location>
</feature>
<dbReference type="GO" id="GO:0055085">
    <property type="term" value="P:transmembrane transport"/>
    <property type="evidence" value="ECO:0007669"/>
    <property type="project" value="InterPro"/>
</dbReference>
<comment type="caution">
    <text evidence="8">The sequence shown here is derived from an EMBL/GenBank/DDBJ whole genome shotgun (WGS) entry which is preliminary data.</text>
</comment>
<dbReference type="EMBL" id="JABBVZ010000008">
    <property type="protein sequence ID" value="NMP21449.1"/>
    <property type="molecule type" value="Genomic_DNA"/>
</dbReference>
<evidence type="ECO:0000256" key="3">
    <source>
        <dbReference type="ARBA" id="ARBA00022989"/>
    </source>
</evidence>
<feature type="transmembrane region" description="Helical" evidence="5">
    <location>
        <begin position="318"/>
        <end position="335"/>
    </location>
</feature>
<feature type="domain" description="Amino acid permease/ SLC12A" evidence="7">
    <location>
        <begin position="24"/>
        <end position="431"/>
    </location>
</feature>
<protein>
    <submittedName>
        <fullName evidence="8">APC family permease</fullName>
    </submittedName>
</protein>
<comment type="subcellular location">
    <subcellularLocation>
        <location evidence="1">Membrane</location>
        <topology evidence="1">Multi-pass membrane protein</topology>
    </subcellularLocation>
</comment>
<dbReference type="RefSeq" id="WP_169096812.1">
    <property type="nucleotide sequence ID" value="NZ_JABBVZ010000008.1"/>
</dbReference>
<evidence type="ECO:0000313" key="9">
    <source>
        <dbReference type="Proteomes" id="UP000533476"/>
    </source>
</evidence>
<reference evidence="8 9" key="1">
    <citation type="submission" date="2020-04" db="EMBL/GenBank/DDBJ databases">
        <authorList>
            <person name="Zhang R."/>
            <person name="Schippers A."/>
        </authorList>
    </citation>
    <scope>NUCLEOTIDE SEQUENCE [LARGE SCALE GENOMIC DNA]</scope>
    <source>
        <strain evidence="8 9">DSM 109850</strain>
    </source>
</reference>
<keyword evidence="2 5" id="KW-0812">Transmembrane</keyword>
<dbReference type="Proteomes" id="UP000533476">
    <property type="component" value="Unassembled WGS sequence"/>
</dbReference>
<dbReference type="GO" id="GO:0016020">
    <property type="term" value="C:membrane"/>
    <property type="evidence" value="ECO:0007669"/>
    <property type="project" value="UniProtKB-SubCell"/>
</dbReference>
<accession>A0A7Y0L193</accession>
<evidence type="ECO:0000256" key="4">
    <source>
        <dbReference type="ARBA" id="ARBA00023136"/>
    </source>
</evidence>
<gene>
    <name evidence="8" type="ORF">HIJ39_03635</name>
</gene>
<feature type="transmembrane region" description="Helical" evidence="5">
    <location>
        <begin position="150"/>
        <end position="168"/>
    </location>
</feature>